<protein>
    <submittedName>
        <fullName evidence="2">Uncharacterized protein</fullName>
    </submittedName>
</protein>
<accession>A0A2U1NEF0</accession>
<comment type="caution">
    <text evidence="2">The sequence shown here is derived from an EMBL/GenBank/DDBJ whole genome shotgun (WGS) entry which is preliminary data.</text>
</comment>
<evidence type="ECO:0000313" key="2">
    <source>
        <dbReference type="EMBL" id="PWA71879.1"/>
    </source>
</evidence>
<dbReference type="Proteomes" id="UP000245207">
    <property type="component" value="Unassembled WGS sequence"/>
</dbReference>
<evidence type="ECO:0000313" key="3">
    <source>
        <dbReference type="Proteomes" id="UP000245207"/>
    </source>
</evidence>
<gene>
    <name evidence="2" type="ORF">CTI12_AA274250</name>
</gene>
<organism evidence="2 3">
    <name type="scientific">Artemisia annua</name>
    <name type="common">Sweet wormwood</name>
    <dbReference type="NCBI Taxonomy" id="35608"/>
    <lineage>
        <taxon>Eukaryota</taxon>
        <taxon>Viridiplantae</taxon>
        <taxon>Streptophyta</taxon>
        <taxon>Embryophyta</taxon>
        <taxon>Tracheophyta</taxon>
        <taxon>Spermatophyta</taxon>
        <taxon>Magnoliopsida</taxon>
        <taxon>eudicotyledons</taxon>
        <taxon>Gunneridae</taxon>
        <taxon>Pentapetalae</taxon>
        <taxon>asterids</taxon>
        <taxon>campanulids</taxon>
        <taxon>Asterales</taxon>
        <taxon>Asteraceae</taxon>
        <taxon>Asteroideae</taxon>
        <taxon>Anthemideae</taxon>
        <taxon>Artemisiinae</taxon>
        <taxon>Artemisia</taxon>
    </lineage>
</organism>
<feature type="compositionally biased region" description="Low complexity" evidence="1">
    <location>
        <begin position="85"/>
        <end position="106"/>
    </location>
</feature>
<keyword evidence="3" id="KW-1185">Reference proteome</keyword>
<feature type="compositionally biased region" description="Pro residues" evidence="1">
    <location>
        <begin position="75"/>
        <end position="84"/>
    </location>
</feature>
<proteinExistence type="predicted"/>
<name>A0A2U1NEF0_ARTAN</name>
<sequence>MKDENKKRVRNKEVSQRVPTGYRGRNWFAWLRNRENEVPLIFSSNLEATMGRRLLTFPGFPGVPDSPNTFGTPTTPLPSFPPQLTPSTGGTPSTFPNFPSTPPFGGIFTPPAIGATRP</sequence>
<evidence type="ECO:0000256" key="1">
    <source>
        <dbReference type="SAM" id="MobiDB-lite"/>
    </source>
</evidence>
<dbReference type="AlphaFoldDB" id="A0A2U1NEF0"/>
<reference evidence="2 3" key="1">
    <citation type="journal article" date="2018" name="Mol. Plant">
        <title>The genome of Artemisia annua provides insight into the evolution of Asteraceae family and artemisinin biosynthesis.</title>
        <authorList>
            <person name="Shen Q."/>
            <person name="Zhang L."/>
            <person name="Liao Z."/>
            <person name="Wang S."/>
            <person name="Yan T."/>
            <person name="Shi P."/>
            <person name="Liu M."/>
            <person name="Fu X."/>
            <person name="Pan Q."/>
            <person name="Wang Y."/>
            <person name="Lv Z."/>
            <person name="Lu X."/>
            <person name="Zhang F."/>
            <person name="Jiang W."/>
            <person name="Ma Y."/>
            <person name="Chen M."/>
            <person name="Hao X."/>
            <person name="Li L."/>
            <person name="Tang Y."/>
            <person name="Lv G."/>
            <person name="Zhou Y."/>
            <person name="Sun X."/>
            <person name="Brodelius P.E."/>
            <person name="Rose J.K.C."/>
            <person name="Tang K."/>
        </authorList>
    </citation>
    <scope>NUCLEOTIDE SEQUENCE [LARGE SCALE GENOMIC DNA]</scope>
    <source>
        <strain evidence="3">cv. Huhao1</strain>
        <tissue evidence="2">Leaf</tissue>
    </source>
</reference>
<dbReference type="EMBL" id="PKPP01003008">
    <property type="protein sequence ID" value="PWA71879.1"/>
    <property type="molecule type" value="Genomic_DNA"/>
</dbReference>
<feature type="region of interest" description="Disordered" evidence="1">
    <location>
        <begin position="64"/>
        <end position="118"/>
    </location>
</feature>